<comment type="caution">
    <text evidence="2">The sequence shown here is derived from an EMBL/GenBank/DDBJ whole genome shotgun (WGS) entry which is preliminary data.</text>
</comment>
<dbReference type="Gene3D" id="3.40.50.300">
    <property type="entry name" value="P-loop containing nucleotide triphosphate hydrolases"/>
    <property type="match status" value="1"/>
</dbReference>
<evidence type="ECO:0000256" key="1">
    <source>
        <dbReference type="SAM" id="Coils"/>
    </source>
</evidence>
<gene>
    <name evidence="2" type="ORF">C5Y93_18520</name>
</gene>
<dbReference type="Proteomes" id="UP000237819">
    <property type="component" value="Unassembled WGS sequence"/>
</dbReference>
<keyword evidence="1" id="KW-0175">Coiled coil</keyword>
<name>A0A2S8GIZ2_9BACT</name>
<evidence type="ECO:0000313" key="3">
    <source>
        <dbReference type="Proteomes" id="UP000237819"/>
    </source>
</evidence>
<dbReference type="EMBL" id="PUHZ01000019">
    <property type="protein sequence ID" value="PQO44413.1"/>
    <property type="molecule type" value="Genomic_DNA"/>
</dbReference>
<protein>
    <submittedName>
        <fullName evidence="2">Uncharacterized protein</fullName>
    </submittedName>
</protein>
<reference evidence="2 3" key="1">
    <citation type="submission" date="2018-02" db="EMBL/GenBank/DDBJ databases">
        <title>Comparative genomes isolates from brazilian mangrove.</title>
        <authorList>
            <person name="Araujo J.E."/>
            <person name="Taketani R.G."/>
            <person name="Silva M.C.P."/>
            <person name="Loureco M.V."/>
            <person name="Andreote F.D."/>
        </authorList>
    </citation>
    <scope>NUCLEOTIDE SEQUENCE [LARGE SCALE GENOMIC DNA]</scope>
    <source>
        <strain evidence="2 3">Nap-Phe MGV</strain>
    </source>
</reference>
<dbReference type="InterPro" id="IPR027417">
    <property type="entry name" value="P-loop_NTPase"/>
</dbReference>
<feature type="coiled-coil region" evidence="1">
    <location>
        <begin position="12"/>
        <end position="120"/>
    </location>
</feature>
<dbReference type="AlphaFoldDB" id="A0A2S8GIZ2"/>
<organism evidence="2 3">
    <name type="scientific">Blastopirellula marina</name>
    <dbReference type="NCBI Taxonomy" id="124"/>
    <lineage>
        <taxon>Bacteria</taxon>
        <taxon>Pseudomonadati</taxon>
        <taxon>Planctomycetota</taxon>
        <taxon>Planctomycetia</taxon>
        <taxon>Pirellulales</taxon>
        <taxon>Pirellulaceae</taxon>
        <taxon>Blastopirellula</taxon>
    </lineage>
</organism>
<dbReference type="SUPFAM" id="SSF52540">
    <property type="entry name" value="P-loop containing nucleoside triphosphate hydrolases"/>
    <property type="match status" value="1"/>
</dbReference>
<accession>A0A2S8GIZ2</accession>
<sequence length="447" mass="49394">MTAALKQRDAVAEEMLAVREKLETNDQRHEEEIVHLREALEVHHRSATAIESELKSIEAELRQQLVRQQDEFVQRLANIERQIHDQAERPMPTLHNDASEAELRALQAELRQQMVREQQEFVQRLAEVEQHMRQQAEKATQGNHNATAQGAAAEAARKAEFEALQTELHQQMVHQQEQFAQRIGEVERQVQKQAVRPAPAAPTVAPATVPSSGAMGELLHAHGRSHVAEKQIPNPEPIRQALAALDDPASSQQIAQLADQIFGPVDFRTLAQDEVIFLGTCTPGHTADQITLRMAAWISQQGGDVLVLDGALRAKKLSDQFGLRSSAGLFEFVRRETYRQDGTYRDQDTGLTFIPAGKSSFVLTASQADFTSLREQIREILKTNPIVLIAGEGPDLASSLLLAHVATQTFLQAELGQVTADEVRAAVDCFLQAGIELTGLVATNATK</sequence>
<proteinExistence type="predicted"/>
<evidence type="ECO:0000313" key="2">
    <source>
        <dbReference type="EMBL" id="PQO44413.1"/>
    </source>
</evidence>